<dbReference type="AlphaFoldDB" id="A0A0E9X7W3"/>
<evidence type="ECO:0000313" key="1">
    <source>
        <dbReference type="EMBL" id="JAH97763.1"/>
    </source>
</evidence>
<organism evidence="1">
    <name type="scientific">Anguilla anguilla</name>
    <name type="common">European freshwater eel</name>
    <name type="synonym">Muraena anguilla</name>
    <dbReference type="NCBI Taxonomy" id="7936"/>
    <lineage>
        <taxon>Eukaryota</taxon>
        <taxon>Metazoa</taxon>
        <taxon>Chordata</taxon>
        <taxon>Craniata</taxon>
        <taxon>Vertebrata</taxon>
        <taxon>Euteleostomi</taxon>
        <taxon>Actinopterygii</taxon>
        <taxon>Neopterygii</taxon>
        <taxon>Teleostei</taxon>
        <taxon>Anguilliformes</taxon>
        <taxon>Anguillidae</taxon>
        <taxon>Anguilla</taxon>
    </lineage>
</organism>
<accession>A0A0E9X7W3</accession>
<protein>
    <submittedName>
        <fullName evidence="1">Uncharacterized protein</fullName>
    </submittedName>
</protein>
<name>A0A0E9X7W3_ANGAN</name>
<dbReference type="EMBL" id="GBXM01010814">
    <property type="protein sequence ID" value="JAH97763.1"/>
    <property type="molecule type" value="Transcribed_RNA"/>
</dbReference>
<sequence>MIRYGILWLRCAQVTLLHSLHSFTLNWSHCKAANIHYLTGEIGTVQSDRVLNAKTSQSV</sequence>
<reference evidence="1" key="2">
    <citation type="journal article" date="2015" name="Fish Shellfish Immunol.">
        <title>Early steps in the European eel (Anguilla anguilla)-Vibrio vulnificus interaction in the gills: Role of the RtxA13 toxin.</title>
        <authorList>
            <person name="Callol A."/>
            <person name="Pajuelo D."/>
            <person name="Ebbesson L."/>
            <person name="Teles M."/>
            <person name="MacKenzie S."/>
            <person name="Amaro C."/>
        </authorList>
    </citation>
    <scope>NUCLEOTIDE SEQUENCE</scope>
</reference>
<reference evidence="1" key="1">
    <citation type="submission" date="2014-11" db="EMBL/GenBank/DDBJ databases">
        <authorList>
            <person name="Amaro Gonzalez C."/>
        </authorList>
    </citation>
    <scope>NUCLEOTIDE SEQUENCE</scope>
</reference>
<proteinExistence type="predicted"/>